<dbReference type="InterPro" id="IPR024983">
    <property type="entry name" value="CHAT_dom"/>
</dbReference>
<dbReference type="InterPro" id="IPR027417">
    <property type="entry name" value="P-loop_NTPase"/>
</dbReference>
<dbReference type="Pfam" id="PF12770">
    <property type="entry name" value="CHAT"/>
    <property type="match status" value="1"/>
</dbReference>
<dbReference type="InterPro" id="IPR011990">
    <property type="entry name" value="TPR-like_helical_dom_sf"/>
</dbReference>
<sequence length="1374" mass="148654">MVDVAPRIFLSYAHDSAEHQQAVKDLWWLLRELGIDAKLDIADEQPGQNWPIWMQQQIDAADFVLVIASPEYRRRADGEAPPDEGRGVWYEAHLLRDMVYDSKGGALRRILPVVLPGRSAAELPRFFGRATSNHFVVTAMTEPGLGRLLGVLLGEPGTTETPLGRRRQPAPLVHELAIDVTVDAGRLHSRVELAGTLLSEQDAAIPLGLADAWSVLRRPPLEAGGELAERGRALTAALFDPDALARLTSLITESALGTAVDVVVTTDGAGLALPYELMRLADDRAFATVAGVRLTRHVRGIDRADTAPVAGPLKILAAVAAPERTSNQPLDVEAEMQAIISVTQGLDAEVTILEVASPQQIANALRRDPYHVLHLSAHGSPVGLEMEDEDGNAVPVVAADLVKVLRHGNRPVPLIVLSSCAGAGGGDTGLAATLVRQGADRVIAAQTTISDPYATALMSRVYQRLATANGSVAEALAFARTSLFDEATAATARTGHAVRPEHGVMTLLTSGSDARLCDPAATVVHLRRPMLAPSGAGVRELALGELIGRRGPLRRTLRALRDDPRSLAEHGQTCGVALTGIGGIGKTALAGRVIARLSTDVEPWSTAVHIGEWNPSELLIRISEAVGDPRVSEFLLSSADDADKLALVFALLSRTRLLLVFDDFERNLTVGGDRFKDPGFAEIFARLCDSTGAGRVLVTCRYPIPDADDLLNVDIPPLTPAELDRLLRRLPAVDALVGDDRRIIIETIGGHPRLMEFADALLRGQSGRGRLREVAVRLRRLAADTEVRIPKSKAGAPGAAEAARQVVLLGSRDILLDELLALLTGTQRELLLQAAVSRMPLPLGDLILAVHGEAPSSADARRTAEDADRLIDLTLLATVEGELQVHTWVNEALGSHQGVELMTRQVRAIAMHIQRLDSRRAIYSDLTELGRHYAAVGDFDNLAHFALDVCRQLPGELTVAAFLNDLRPMLADDHPLYLTLLDREREALANTGNSIATSRIVNEMLRLTRSRASADPADIEYQRDLSIALNRLGDLARAAGDMVTARASYTESLTMARRLTAADPTNIQYQRDLSVSLTKLGDLARAAGDMVTARTSYTESLTIDRQLTAADPTNIQYQRDLSISMNKLGDLAQAAGDIDAARTSYTESLTIRRQLTTTDPTNIQYQRDLSISMNKLGDLAQAAGDIDAARTSYTESLTIRRQLTAADPTNLEYQRDLSVSLNRLGDLAQAAGDIAAARSTYTENLNIARKLTTTDPTNIQYQRDLSYSLTKLGDLAEELGDMATARASYAESLTIDRQLTTTDPTNIQYQRDLSISLSRAGLLEAVGGNPTESAVYIREARAIVQRLSEINPADAQYRQDITYFDALLEELTDR</sequence>
<dbReference type="Gene3D" id="1.25.40.10">
    <property type="entry name" value="Tetratricopeptide repeat domain"/>
    <property type="match status" value="2"/>
</dbReference>
<organism evidence="2 3">
    <name type="scientific">Allocatelliglobosispora scoriae</name>
    <dbReference type="NCBI Taxonomy" id="643052"/>
    <lineage>
        <taxon>Bacteria</taxon>
        <taxon>Bacillati</taxon>
        <taxon>Actinomycetota</taxon>
        <taxon>Actinomycetes</taxon>
        <taxon>Micromonosporales</taxon>
        <taxon>Micromonosporaceae</taxon>
        <taxon>Allocatelliglobosispora</taxon>
    </lineage>
</organism>
<evidence type="ECO:0000313" key="2">
    <source>
        <dbReference type="EMBL" id="MBB5868637.1"/>
    </source>
</evidence>
<dbReference type="Proteomes" id="UP000587527">
    <property type="component" value="Unassembled WGS sequence"/>
</dbReference>
<accession>A0A841BHQ7</accession>
<dbReference type="InterPro" id="IPR000157">
    <property type="entry name" value="TIR_dom"/>
</dbReference>
<comment type="caution">
    <text evidence="2">The sequence shown here is derived from an EMBL/GenBank/DDBJ whole genome shotgun (WGS) entry which is preliminary data.</text>
</comment>
<dbReference type="Gene3D" id="3.40.50.10140">
    <property type="entry name" value="Toll/interleukin-1 receptor homology (TIR) domain"/>
    <property type="match status" value="1"/>
</dbReference>
<dbReference type="SUPFAM" id="SSF52200">
    <property type="entry name" value="Toll/Interleukin receptor TIR domain"/>
    <property type="match status" value="1"/>
</dbReference>
<dbReference type="PANTHER" id="PTHR19959:SF119">
    <property type="entry name" value="FUNGAL LIPASE-LIKE DOMAIN-CONTAINING PROTEIN"/>
    <property type="match status" value="1"/>
</dbReference>
<proteinExistence type="predicted"/>
<reference evidence="2 3" key="1">
    <citation type="submission" date="2020-08" db="EMBL/GenBank/DDBJ databases">
        <title>Sequencing the genomes of 1000 actinobacteria strains.</title>
        <authorList>
            <person name="Klenk H.-P."/>
        </authorList>
    </citation>
    <scope>NUCLEOTIDE SEQUENCE [LARGE SCALE GENOMIC DNA]</scope>
    <source>
        <strain evidence="2 3">DSM 45362</strain>
    </source>
</reference>
<dbReference type="GO" id="GO:0007165">
    <property type="term" value="P:signal transduction"/>
    <property type="evidence" value="ECO:0007669"/>
    <property type="project" value="InterPro"/>
</dbReference>
<dbReference type="InterPro" id="IPR019734">
    <property type="entry name" value="TPR_rpt"/>
</dbReference>
<keyword evidence="3" id="KW-1185">Reference proteome</keyword>
<evidence type="ECO:0000313" key="3">
    <source>
        <dbReference type="Proteomes" id="UP000587527"/>
    </source>
</evidence>
<dbReference type="InterPro" id="IPR035897">
    <property type="entry name" value="Toll_tir_struct_dom_sf"/>
</dbReference>
<dbReference type="InterPro" id="IPR013568">
    <property type="entry name" value="SEFIR_dom"/>
</dbReference>
<dbReference type="EMBL" id="JACHMN010000002">
    <property type="protein sequence ID" value="MBB5868637.1"/>
    <property type="molecule type" value="Genomic_DNA"/>
</dbReference>
<dbReference type="RefSeq" id="WP_184834712.1">
    <property type="nucleotide sequence ID" value="NZ_JACHMN010000002.1"/>
</dbReference>
<protein>
    <submittedName>
        <fullName evidence="2">Tetratricopeptide (TPR) repeat protein</fullName>
    </submittedName>
</protein>
<evidence type="ECO:0000259" key="1">
    <source>
        <dbReference type="PROSITE" id="PS51534"/>
    </source>
</evidence>
<feature type="domain" description="SEFIR" evidence="1">
    <location>
        <begin position="5"/>
        <end position="148"/>
    </location>
</feature>
<dbReference type="Pfam" id="PF13676">
    <property type="entry name" value="TIR_2"/>
    <property type="match status" value="1"/>
</dbReference>
<dbReference type="PANTHER" id="PTHR19959">
    <property type="entry name" value="KINESIN LIGHT CHAIN"/>
    <property type="match status" value="1"/>
</dbReference>
<dbReference type="PROSITE" id="PS51534">
    <property type="entry name" value="SEFIR"/>
    <property type="match status" value="1"/>
</dbReference>
<dbReference type="SUPFAM" id="SSF52540">
    <property type="entry name" value="P-loop containing nucleoside triphosphate hydrolases"/>
    <property type="match status" value="1"/>
</dbReference>
<dbReference type="Pfam" id="PF13181">
    <property type="entry name" value="TPR_8"/>
    <property type="match status" value="1"/>
</dbReference>
<name>A0A841BHQ7_9ACTN</name>
<dbReference type="SMART" id="SM00028">
    <property type="entry name" value="TPR"/>
    <property type="match status" value="6"/>
</dbReference>
<dbReference type="SUPFAM" id="SSF48452">
    <property type="entry name" value="TPR-like"/>
    <property type="match status" value="1"/>
</dbReference>
<gene>
    <name evidence="2" type="ORF">F4553_002016</name>
</gene>
<dbReference type="Gene3D" id="3.40.50.300">
    <property type="entry name" value="P-loop containing nucleotide triphosphate hydrolases"/>
    <property type="match status" value="1"/>
</dbReference>